<dbReference type="PANTHER" id="PTHR43038:SF3">
    <property type="entry name" value="ABC TRANSPORTER G FAMILY MEMBER 20 ISOFORM X1"/>
    <property type="match status" value="1"/>
</dbReference>
<feature type="domain" description="ABC transporter" evidence="3">
    <location>
        <begin position="26"/>
        <end position="260"/>
    </location>
</feature>
<dbReference type="CDD" id="cd03230">
    <property type="entry name" value="ABC_DR_subfamily_A"/>
    <property type="match status" value="1"/>
</dbReference>
<sequence length="590" mass="63993">MPPLLQALGPSADACRSPQPVPVSPLAIQGLTKVFRPGGRLVQALDAVTFDLSPGVVTGLIGPDGAGKTTLMRIAAGLLVPDAGSVSVLGLDAVVEPLSIQSQIGYMPQRFGLYEDLSVRENLDLYADLQGVAASLRQERYDRLMEMTGLGAFMGRLAGRLSGGMKQKLGLACTLLDPPRLLLLDEPTVGVDPVSRRELWSIVYRLVEEEGMSVLLSTAYLDEAERCVQVVLLHQGRLVDQGPPRQFSEPMRGKTFCVRIEPGKRRALQAQLSRQPGVLDAVLQGDGIRVVLDAQSDERPPEAAMADWRPVDPRFEDGFVALLGSGRRRGELPRLRAKSASSGDAIEVTDLRRRFGDFLAVKRSTFSVRSGEVFGLLGANGAGKTTTFRMLCGLLPVSSGRVRVAGVDLRHAAAEARGRIGYMSQKFSLYANLTVRQNLDFFARAYGLRGREAKGRIQWALDAFGLGDFGATESGTLPLGFKQRLAMAAALMHEPDILFLDEPTSGVDPLARRELWDRINVLAEGGVTVLVTTHFMEEAEYCDRLAIMASGEILALGTPTAIKARAAREGQPEPTMEQAFIDLIRHLEPV</sequence>
<gene>
    <name evidence="4" type="ORF">G3446_03755</name>
</gene>
<dbReference type="InterPro" id="IPR003439">
    <property type="entry name" value="ABC_transporter-like_ATP-bd"/>
</dbReference>
<name>A0A6M0JU33_9GAMM</name>
<proteinExistence type="predicted"/>
<dbReference type="GO" id="GO:0016887">
    <property type="term" value="F:ATP hydrolysis activity"/>
    <property type="evidence" value="ECO:0007669"/>
    <property type="project" value="InterPro"/>
</dbReference>
<dbReference type="Gene3D" id="3.40.50.300">
    <property type="entry name" value="P-loop containing nucleotide triphosphate hydrolases"/>
    <property type="match status" value="2"/>
</dbReference>
<evidence type="ECO:0000313" key="4">
    <source>
        <dbReference type="EMBL" id="NEV61022.1"/>
    </source>
</evidence>
<dbReference type="InterPro" id="IPR017871">
    <property type="entry name" value="ABC_transporter-like_CS"/>
</dbReference>
<dbReference type="PROSITE" id="PS00211">
    <property type="entry name" value="ABC_TRANSPORTER_1"/>
    <property type="match status" value="1"/>
</dbReference>
<evidence type="ECO:0000256" key="2">
    <source>
        <dbReference type="ARBA" id="ARBA00022840"/>
    </source>
</evidence>
<dbReference type="GO" id="GO:0005524">
    <property type="term" value="F:ATP binding"/>
    <property type="evidence" value="ECO:0007669"/>
    <property type="project" value="UniProtKB-KW"/>
</dbReference>
<dbReference type="InterPro" id="IPR003593">
    <property type="entry name" value="AAA+_ATPase"/>
</dbReference>
<dbReference type="EMBL" id="JAAIJQ010000007">
    <property type="protein sequence ID" value="NEV61022.1"/>
    <property type="molecule type" value="Genomic_DNA"/>
</dbReference>
<dbReference type="PANTHER" id="PTHR43038">
    <property type="entry name" value="ATP-BINDING CASSETTE, SUB-FAMILY H, MEMBER 1"/>
    <property type="match status" value="1"/>
</dbReference>
<evidence type="ECO:0000259" key="3">
    <source>
        <dbReference type="PROSITE" id="PS50893"/>
    </source>
</evidence>
<dbReference type="InterPro" id="IPR027417">
    <property type="entry name" value="P-loop_NTPase"/>
</dbReference>
<evidence type="ECO:0000256" key="1">
    <source>
        <dbReference type="ARBA" id="ARBA00022741"/>
    </source>
</evidence>
<dbReference type="SUPFAM" id="SSF52540">
    <property type="entry name" value="P-loop containing nucleoside triphosphate hydrolases"/>
    <property type="match status" value="2"/>
</dbReference>
<keyword evidence="1" id="KW-0547">Nucleotide-binding</keyword>
<keyword evidence="5" id="KW-1185">Reference proteome</keyword>
<dbReference type="SMART" id="SM00382">
    <property type="entry name" value="AAA"/>
    <property type="match status" value="2"/>
</dbReference>
<organism evidence="4 5">
    <name type="scientific">Thiorhodococcus minor</name>
    <dbReference type="NCBI Taxonomy" id="57489"/>
    <lineage>
        <taxon>Bacteria</taxon>
        <taxon>Pseudomonadati</taxon>
        <taxon>Pseudomonadota</taxon>
        <taxon>Gammaproteobacteria</taxon>
        <taxon>Chromatiales</taxon>
        <taxon>Chromatiaceae</taxon>
        <taxon>Thiorhodococcus</taxon>
    </lineage>
</organism>
<dbReference type="Pfam" id="PF00005">
    <property type="entry name" value="ABC_tran"/>
    <property type="match status" value="2"/>
</dbReference>
<comment type="caution">
    <text evidence="4">The sequence shown here is derived from an EMBL/GenBank/DDBJ whole genome shotgun (WGS) entry which is preliminary data.</text>
</comment>
<dbReference type="AlphaFoldDB" id="A0A6M0JU33"/>
<protein>
    <submittedName>
        <fullName evidence="4">ABC transporter ATP-binding protein</fullName>
    </submittedName>
</protein>
<evidence type="ECO:0000313" key="5">
    <source>
        <dbReference type="Proteomes" id="UP000483379"/>
    </source>
</evidence>
<reference evidence="4 5" key="1">
    <citation type="submission" date="2020-02" db="EMBL/GenBank/DDBJ databases">
        <title>Genome sequences of Thiorhodococcus mannitoliphagus and Thiorhodococcus minor, purple sulfur photosynthetic bacteria in the gammaproteobacterial family, Chromatiaceae.</title>
        <authorList>
            <person name="Aviles F.A."/>
            <person name="Meyer T.E."/>
            <person name="Kyndt J.A."/>
        </authorList>
    </citation>
    <scope>NUCLEOTIDE SEQUENCE [LARGE SCALE GENOMIC DNA]</scope>
    <source>
        <strain evidence="4 5">DSM 11518</strain>
    </source>
</reference>
<dbReference type="PROSITE" id="PS50893">
    <property type="entry name" value="ABC_TRANSPORTER_2"/>
    <property type="match status" value="2"/>
</dbReference>
<dbReference type="Proteomes" id="UP000483379">
    <property type="component" value="Unassembled WGS sequence"/>
</dbReference>
<accession>A0A6M0JU33</accession>
<feature type="domain" description="ABC transporter" evidence="3">
    <location>
        <begin position="346"/>
        <end position="575"/>
    </location>
</feature>
<keyword evidence="2 4" id="KW-0067">ATP-binding</keyword>